<dbReference type="KEGG" id="tbg:TbgDal_IX8220"/>
<proteinExistence type="predicted"/>
<evidence type="ECO:0000313" key="2">
    <source>
        <dbReference type="EMBL" id="CBH14746.1"/>
    </source>
</evidence>
<reference evidence="3" key="1">
    <citation type="journal article" date="2010" name="PLoS Negl. Trop. Dis.">
        <title>The genome sequence of Trypanosoma brucei gambiense, causative agent of chronic human african trypanosomiasis.</title>
        <authorList>
            <person name="Jackson A.P."/>
            <person name="Sanders M."/>
            <person name="Berry A."/>
            <person name="McQuillan J."/>
            <person name="Aslett M.A."/>
            <person name="Quail M.A."/>
            <person name="Chukualim B."/>
            <person name="Capewell P."/>
            <person name="MacLeod A."/>
            <person name="Melville S.E."/>
            <person name="Gibson W."/>
            <person name="Barry J.D."/>
            <person name="Berriman M."/>
            <person name="Hertz-Fowler C."/>
        </authorList>
    </citation>
    <scope>NUCLEOTIDE SEQUENCE [LARGE SCALE GENOMIC DNA]</scope>
    <source>
        <strain evidence="3">MHOM/CI/86/DAL972</strain>
    </source>
</reference>
<dbReference type="EMBL" id="FN554972">
    <property type="protein sequence ID" value="CBH14746.1"/>
    <property type="molecule type" value="Genomic_DNA"/>
</dbReference>
<dbReference type="Proteomes" id="UP000002316">
    <property type="component" value="Chromosome 9"/>
</dbReference>
<gene>
    <name evidence="2" type="ORF">TbgDal_IX8220</name>
</gene>
<dbReference type="RefSeq" id="XP_011777012.1">
    <property type="nucleotide sequence ID" value="XM_011778710.1"/>
</dbReference>
<dbReference type="GeneID" id="23860878"/>
<sequence>MHSLRSVARPPIPPQRCPHRTRDPSFPQGTVALDHHWRPLLLFVSAASAWHTRRRPHHRQTQKMRASRATPTPGESVCFAQSTPNQSSPRFAYSAASAHQAPTAVFHHHHHHHPRSLPYAKLNAFRLNNSTHYVPLNCMSVPPIASFIRLLVWRRHFVRPISRVCSKVNNKKTHERSGVGHWRCKCLRHRVHTHVVG</sequence>
<feature type="region of interest" description="Disordered" evidence="1">
    <location>
        <begin position="1"/>
        <end position="27"/>
    </location>
</feature>
<accession>C9ZZ97</accession>
<feature type="region of interest" description="Disordered" evidence="1">
    <location>
        <begin position="53"/>
        <end position="83"/>
    </location>
</feature>
<evidence type="ECO:0000256" key="1">
    <source>
        <dbReference type="SAM" id="MobiDB-lite"/>
    </source>
</evidence>
<evidence type="ECO:0000313" key="3">
    <source>
        <dbReference type="Proteomes" id="UP000002316"/>
    </source>
</evidence>
<protein>
    <submittedName>
        <fullName evidence="2">Uncharacterized protein</fullName>
    </submittedName>
</protein>
<name>C9ZZ97_TRYB9</name>
<dbReference type="AlphaFoldDB" id="C9ZZ97"/>
<feature type="compositionally biased region" description="Basic residues" evidence="1">
    <location>
        <begin position="53"/>
        <end position="66"/>
    </location>
</feature>
<organism evidence="2 3">
    <name type="scientific">Trypanosoma brucei gambiense (strain MHOM/CI/86/DAL972)</name>
    <dbReference type="NCBI Taxonomy" id="679716"/>
    <lineage>
        <taxon>Eukaryota</taxon>
        <taxon>Discoba</taxon>
        <taxon>Euglenozoa</taxon>
        <taxon>Kinetoplastea</taxon>
        <taxon>Metakinetoplastina</taxon>
        <taxon>Trypanosomatida</taxon>
        <taxon>Trypanosomatidae</taxon>
        <taxon>Trypanosoma</taxon>
    </lineage>
</organism>